<keyword evidence="1" id="KW-0812">Transmembrane</keyword>
<comment type="caution">
    <text evidence="2">The sequence shown here is derived from an EMBL/GenBank/DDBJ whole genome shotgun (WGS) entry which is preliminary data.</text>
</comment>
<organism evidence="2 3">
    <name type="scientific">Flavobacterium silvaticum</name>
    <dbReference type="NCBI Taxonomy" id="1852020"/>
    <lineage>
        <taxon>Bacteria</taxon>
        <taxon>Pseudomonadati</taxon>
        <taxon>Bacteroidota</taxon>
        <taxon>Flavobacteriia</taxon>
        <taxon>Flavobacteriales</taxon>
        <taxon>Flavobacteriaceae</taxon>
        <taxon>Flavobacterium</taxon>
    </lineage>
</organism>
<accession>A0A972FWA0</accession>
<keyword evidence="1" id="KW-1133">Transmembrane helix</keyword>
<evidence type="ECO:0000256" key="1">
    <source>
        <dbReference type="SAM" id="Phobius"/>
    </source>
</evidence>
<name>A0A972FWA0_9FLAO</name>
<dbReference type="Proteomes" id="UP000712080">
    <property type="component" value="Unassembled WGS sequence"/>
</dbReference>
<proteinExistence type="predicted"/>
<evidence type="ECO:0008006" key="4">
    <source>
        <dbReference type="Google" id="ProtNLM"/>
    </source>
</evidence>
<feature type="transmembrane region" description="Helical" evidence="1">
    <location>
        <begin position="30"/>
        <end position="50"/>
    </location>
</feature>
<evidence type="ECO:0000313" key="3">
    <source>
        <dbReference type="Proteomes" id="UP000712080"/>
    </source>
</evidence>
<keyword evidence="3" id="KW-1185">Reference proteome</keyword>
<dbReference type="AlphaFoldDB" id="A0A972FWA0"/>
<reference evidence="2" key="1">
    <citation type="submission" date="2020-02" db="EMBL/GenBank/DDBJ databases">
        <title>Flavobacterium sp. genome.</title>
        <authorList>
            <person name="Jung H.S."/>
            <person name="Baek J.H."/>
            <person name="Jeon C.O."/>
        </authorList>
    </citation>
    <scope>NUCLEOTIDE SEQUENCE</scope>
    <source>
        <strain evidence="2">SE-s28</strain>
    </source>
</reference>
<protein>
    <recommendedName>
        <fullName evidence="4">Phosphatidate cytidylyltransferase</fullName>
    </recommendedName>
</protein>
<dbReference type="RefSeq" id="WP_169527916.1">
    <property type="nucleotide sequence ID" value="NZ_JAAMPU010000107.1"/>
</dbReference>
<gene>
    <name evidence="2" type="ORF">G6047_12245</name>
</gene>
<dbReference type="EMBL" id="JAAMPU010000107">
    <property type="protein sequence ID" value="NMH28805.1"/>
    <property type="molecule type" value="Genomic_DNA"/>
</dbReference>
<evidence type="ECO:0000313" key="2">
    <source>
        <dbReference type="EMBL" id="NMH28805.1"/>
    </source>
</evidence>
<keyword evidence="1" id="KW-0472">Membrane</keyword>
<sequence>MKRQYFIYPLLLLLVLTLNSCELIGDIFQAGVGVGIFLVVAVIAVIIWIISRFRK</sequence>